<dbReference type="Proteomes" id="UP000836841">
    <property type="component" value="Unassembled WGS sequence"/>
</dbReference>
<proteinExistence type="predicted"/>
<keyword evidence="2" id="KW-0732">Signal</keyword>
<feature type="chain" id="PRO_5043672927" evidence="2">
    <location>
        <begin position="27"/>
        <end position="105"/>
    </location>
</feature>
<evidence type="ECO:0000256" key="2">
    <source>
        <dbReference type="SAM" id="SignalP"/>
    </source>
</evidence>
<accession>A0AAU9SGM5</accession>
<comment type="caution">
    <text evidence="3">The sequence shown here is derived from an EMBL/GenBank/DDBJ whole genome shotgun (WGS) entry which is preliminary data.</text>
</comment>
<keyword evidence="4" id="KW-1185">Reference proteome</keyword>
<protein>
    <submittedName>
        <fullName evidence="3">Uncharacterized protein</fullName>
    </submittedName>
</protein>
<gene>
    <name evidence="3" type="ORF">TAV2_LOCUS15099</name>
</gene>
<evidence type="ECO:0000256" key="1">
    <source>
        <dbReference type="SAM" id="MobiDB-lite"/>
    </source>
</evidence>
<dbReference type="AlphaFoldDB" id="A0AAU9SGM5"/>
<feature type="signal peptide" evidence="2">
    <location>
        <begin position="1"/>
        <end position="26"/>
    </location>
</feature>
<dbReference type="EMBL" id="CAJVSB020000805">
    <property type="protein sequence ID" value="CAH2062641.1"/>
    <property type="molecule type" value="Genomic_DNA"/>
</dbReference>
<feature type="compositionally biased region" description="Polar residues" evidence="1">
    <location>
        <begin position="92"/>
        <end position="105"/>
    </location>
</feature>
<sequence length="105" mass="11485">MAFTKLPSFLLPLLLIVLALSMPAGARRLLEITLPDIPKPQLPSIPDLIPELPMPELPHIPDIPKPELPEIPHLDIPELPDLPKIPTLPQDVATQSLKPSHSTSP</sequence>
<reference evidence="3 4" key="1">
    <citation type="submission" date="2022-03" db="EMBL/GenBank/DDBJ databases">
        <authorList>
            <person name="Nunn A."/>
            <person name="Chopra R."/>
            <person name="Nunn A."/>
            <person name="Contreras Garrido A."/>
        </authorList>
    </citation>
    <scope>NUCLEOTIDE SEQUENCE [LARGE SCALE GENOMIC DNA]</scope>
</reference>
<organism evidence="3 4">
    <name type="scientific">Thlaspi arvense</name>
    <name type="common">Field penny-cress</name>
    <dbReference type="NCBI Taxonomy" id="13288"/>
    <lineage>
        <taxon>Eukaryota</taxon>
        <taxon>Viridiplantae</taxon>
        <taxon>Streptophyta</taxon>
        <taxon>Embryophyta</taxon>
        <taxon>Tracheophyta</taxon>
        <taxon>Spermatophyta</taxon>
        <taxon>Magnoliopsida</taxon>
        <taxon>eudicotyledons</taxon>
        <taxon>Gunneridae</taxon>
        <taxon>Pentapetalae</taxon>
        <taxon>rosids</taxon>
        <taxon>malvids</taxon>
        <taxon>Brassicales</taxon>
        <taxon>Brassicaceae</taxon>
        <taxon>Thlaspideae</taxon>
        <taxon>Thlaspi</taxon>
    </lineage>
</organism>
<evidence type="ECO:0000313" key="4">
    <source>
        <dbReference type="Proteomes" id="UP000836841"/>
    </source>
</evidence>
<feature type="region of interest" description="Disordered" evidence="1">
    <location>
        <begin position="56"/>
        <end position="105"/>
    </location>
</feature>
<evidence type="ECO:0000313" key="3">
    <source>
        <dbReference type="EMBL" id="CAH2062641.1"/>
    </source>
</evidence>
<name>A0AAU9SGM5_THLAR</name>
<feature type="compositionally biased region" description="Basic and acidic residues" evidence="1">
    <location>
        <begin position="62"/>
        <end position="76"/>
    </location>
</feature>